<comment type="subcellular location">
    <subcellularLocation>
        <location evidence="1">Membrane</location>
        <topology evidence="1">Single-pass membrane protein</topology>
    </subcellularLocation>
</comment>
<evidence type="ECO:0000256" key="3">
    <source>
        <dbReference type="ARBA" id="ARBA00022692"/>
    </source>
</evidence>
<dbReference type="EMBL" id="JAESWC010000018">
    <property type="protein sequence ID" value="MBL4937927.1"/>
    <property type="molecule type" value="Genomic_DNA"/>
</dbReference>
<proteinExistence type="predicted"/>
<reference evidence="6 7" key="1">
    <citation type="submission" date="2021-01" db="EMBL/GenBank/DDBJ databases">
        <title>Genome public.</title>
        <authorList>
            <person name="Liu C."/>
            <person name="Sun Q."/>
        </authorList>
    </citation>
    <scope>NUCLEOTIDE SEQUENCE [LARGE SCALE GENOMIC DNA]</scope>
    <source>
        <strain evidence="6 7">YIM B02515</strain>
    </source>
</reference>
<dbReference type="Pfam" id="PF07963">
    <property type="entry name" value="N_methyl"/>
    <property type="match status" value="1"/>
</dbReference>
<keyword evidence="2" id="KW-0488">Methylation</keyword>
<dbReference type="Proteomes" id="UP000632377">
    <property type="component" value="Unassembled WGS sequence"/>
</dbReference>
<gene>
    <name evidence="6" type="ORF">JK636_19645</name>
</gene>
<dbReference type="InterPro" id="IPR045584">
    <property type="entry name" value="Pilin-like"/>
</dbReference>
<organism evidence="6 7">
    <name type="scientific">Clostridium rhizosphaerae</name>
    <dbReference type="NCBI Taxonomy" id="2803861"/>
    <lineage>
        <taxon>Bacteria</taxon>
        <taxon>Bacillati</taxon>
        <taxon>Bacillota</taxon>
        <taxon>Clostridia</taxon>
        <taxon>Eubacteriales</taxon>
        <taxon>Clostridiaceae</taxon>
        <taxon>Clostridium</taxon>
    </lineage>
</organism>
<keyword evidence="4" id="KW-1133">Transmembrane helix</keyword>
<dbReference type="PANTHER" id="PTHR30093:SF44">
    <property type="entry name" value="TYPE II SECRETION SYSTEM CORE PROTEIN G"/>
    <property type="match status" value="1"/>
</dbReference>
<dbReference type="PROSITE" id="PS00409">
    <property type="entry name" value="PROKAR_NTER_METHYL"/>
    <property type="match status" value="1"/>
</dbReference>
<keyword evidence="5" id="KW-0472">Membrane</keyword>
<evidence type="ECO:0000313" key="6">
    <source>
        <dbReference type="EMBL" id="MBL4937927.1"/>
    </source>
</evidence>
<protein>
    <submittedName>
        <fullName evidence="6">Type II secretion system protein</fullName>
    </submittedName>
</protein>
<keyword evidence="7" id="KW-1185">Reference proteome</keyword>
<dbReference type="Gene3D" id="3.30.700.10">
    <property type="entry name" value="Glycoprotein, Type 4 Pilin"/>
    <property type="match status" value="1"/>
</dbReference>
<keyword evidence="3" id="KW-0812">Transmembrane</keyword>
<evidence type="ECO:0000313" key="7">
    <source>
        <dbReference type="Proteomes" id="UP000632377"/>
    </source>
</evidence>
<dbReference type="InterPro" id="IPR012902">
    <property type="entry name" value="N_methyl_site"/>
</dbReference>
<evidence type="ECO:0000256" key="1">
    <source>
        <dbReference type="ARBA" id="ARBA00004167"/>
    </source>
</evidence>
<accession>A0ABS1TGM0</accession>
<dbReference type="RefSeq" id="WP_202750668.1">
    <property type="nucleotide sequence ID" value="NZ_JAESWC010000018.1"/>
</dbReference>
<evidence type="ECO:0000256" key="5">
    <source>
        <dbReference type="ARBA" id="ARBA00023136"/>
    </source>
</evidence>
<dbReference type="SUPFAM" id="SSF54523">
    <property type="entry name" value="Pili subunits"/>
    <property type="match status" value="1"/>
</dbReference>
<dbReference type="PANTHER" id="PTHR30093">
    <property type="entry name" value="GENERAL SECRETION PATHWAY PROTEIN G"/>
    <property type="match status" value="1"/>
</dbReference>
<evidence type="ECO:0000256" key="4">
    <source>
        <dbReference type="ARBA" id="ARBA00022989"/>
    </source>
</evidence>
<name>A0ABS1TGM0_9CLOT</name>
<dbReference type="NCBIfam" id="TIGR02532">
    <property type="entry name" value="IV_pilin_GFxxxE"/>
    <property type="match status" value="1"/>
</dbReference>
<comment type="caution">
    <text evidence="6">The sequence shown here is derived from an EMBL/GenBank/DDBJ whole genome shotgun (WGS) entry which is preliminary data.</text>
</comment>
<evidence type="ECO:0000256" key="2">
    <source>
        <dbReference type="ARBA" id="ARBA00022481"/>
    </source>
</evidence>
<sequence>MKKSKCKKIKRKGFTLIEVLIAITIVVILASLSVPKVAAYIDKAKDAKALTCGKQIYTAAMWSYSDQGNKFIKNKVEESISTATNVIVSIEANKVTDSTAEINFSSDNKNYTLAISDSGNSYVIKEGNNQIYPK</sequence>